<feature type="domain" description="DUF4179" evidence="2">
    <location>
        <begin position="45"/>
        <end position="130"/>
    </location>
</feature>
<organism evidence="4 5">
    <name type="scientific">Candidatus Mediterraneibacter stercorigallinarum</name>
    <dbReference type="NCBI Taxonomy" id="2838686"/>
    <lineage>
        <taxon>Bacteria</taxon>
        <taxon>Bacillati</taxon>
        <taxon>Bacillota</taxon>
        <taxon>Clostridia</taxon>
        <taxon>Lachnospirales</taxon>
        <taxon>Lachnospiraceae</taxon>
        <taxon>Mediterraneibacter</taxon>
    </lineage>
</organism>
<dbReference type="Gene3D" id="2.60.40.1630">
    <property type="entry name" value="bacillus anthracis domain"/>
    <property type="match status" value="1"/>
</dbReference>
<dbReference type="InterPro" id="IPR025436">
    <property type="entry name" value="DUF4179"/>
</dbReference>
<keyword evidence="1" id="KW-0472">Membrane</keyword>
<feature type="transmembrane region" description="Helical" evidence="1">
    <location>
        <begin position="47"/>
        <end position="69"/>
    </location>
</feature>
<protein>
    <submittedName>
        <fullName evidence="4">DUF4179 domain-containing protein</fullName>
    </submittedName>
</protein>
<proteinExistence type="predicted"/>
<evidence type="ECO:0000259" key="2">
    <source>
        <dbReference type="Pfam" id="PF13786"/>
    </source>
</evidence>
<dbReference type="InterPro" id="IPR040680">
    <property type="entry name" value="DUF5643"/>
</dbReference>
<evidence type="ECO:0000259" key="3">
    <source>
        <dbReference type="Pfam" id="PF18705"/>
    </source>
</evidence>
<reference evidence="4" key="1">
    <citation type="journal article" date="2021" name="PeerJ">
        <title>Extensive microbial diversity within the chicken gut microbiome revealed by metagenomics and culture.</title>
        <authorList>
            <person name="Gilroy R."/>
            <person name="Ravi A."/>
            <person name="Getino M."/>
            <person name="Pursley I."/>
            <person name="Horton D.L."/>
            <person name="Alikhan N.F."/>
            <person name="Baker D."/>
            <person name="Gharbi K."/>
            <person name="Hall N."/>
            <person name="Watson M."/>
            <person name="Adriaenssens E.M."/>
            <person name="Foster-Nyarko E."/>
            <person name="Jarju S."/>
            <person name="Secka A."/>
            <person name="Antonio M."/>
            <person name="Oren A."/>
            <person name="Chaudhuri R.R."/>
            <person name="La Ragione R."/>
            <person name="Hildebrand F."/>
            <person name="Pallen M.J."/>
        </authorList>
    </citation>
    <scope>NUCLEOTIDE SEQUENCE</scope>
    <source>
        <strain evidence="4">ChiGjej1B1-13045</strain>
    </source>
</reference>
<dbReference type="AlphaFoldDB" id="A0A9D2IJX1"/>
<evidence type="ECO:0000313" key="4">
    <source>
        <dbReference type="EMBL" id="HIZ13843.1"/>
    </source>
</evidence>
<dbReference type="Proteomes" id="UP000824017">
    <property type="component" value="Unassembled WGS sequence"/>
</dbReference>
<keyword evidence="1" id="KW-1133">Transmembrane helix</keyword>
<reference evidence="4" key="2">
    <citation type="submission" date="2021-04" db="EMBL/GenBank/DDBJ databases">
        <authorList>
            <person name="Gilroy R."/>
        </authorList>
    </citation>
    <scope>NUCLEOTIDE SEQUENCE</scope>
    <source>
        <strain evidence="4">ChiGjej1B1-13045</strain>
    </source>
</reference>
<dbReference type="Pfam" id="PF18705">
    <property type="entry name" value="DUF5643"/>
    <property type="match status" value="1"/>
</dbReference>
<accession>A0A9D2IJX1</accession>
<name>A0A9D2IJX1_9FIRM</name>
<comment type="caution">
    <text evidence="4">The sequence shown here is derived from an EMBL/GenBank/DDBJ whole genome shotgun (WGS) entry which is preliminary data.</text>
</comment>
<evidence type="ECO:0000256" key="1">
    <source>
        <dbReference type="SAM" id="Phobius"/>
    </source>
</evidence>
<feature type="domain" description="DUF5643" evidence="3">
    <location>
        <begin position="222"/>
        <end position="338"/>
    </location>
</feature>
<gene>
    <name evidence="4" type="ORF">H9817_07965</name>
</gene>
<dbReference type="Pfam" id="PF13786">
    <property type="entry name" value="DUF4179"/>
    <property type="match status" value="1"/>
</dbReference>
<dbReference type="EMBL" id="DXCD01000211">
    <property type="protein sequence ID" value="HIZ13843.1"/>
    <property type="molecule type" value="Genomic_DNA"/>
</dbReference>
<evidence type="ECO:0000313" key="5">
    <source>
        <dbReference type="Proteomes" id="UP000824017"/>
    </source>
</evidence>
<sequence length="342" mass="37670">MRETVYDLLNDMDHQPKEYAAEKVSKKDIRKWKKAFDAKRHSPAKRWIKYAAAAAVLCAAAAGTVMGPMRNDVYAGVKAVAYDLSQALGISKDLEPYKTVVGSTISGAGYSVTLNEVVLDEESMYIAYTLTVPEKMETEEDEMSYHDDMTVYINGRMASLAGSGGTVKVDDYTLASDWKKELPNVDTAQDIDVEIQCAVNGDEIGVFRFTASGEELSLDTLTVPLDETVTLPDGTGVTFERYTSNAMGQSIYFTKTSGDYDYDFMLKGEDDLGNPVGFFVRYSEQEEGRMEVEPIDNGYVSDQASSLTLTPYAVKMPDTSGEMNSDYEPVGEAFTIQISGQE</sequence>
<keyword evidence="1" id="KW-0812">Transmembrane</keyword>